<feature type="region of interest" description="Disordered" evidence="2">
    <location>
        <begin position="571"/>
        <end position="776"/>
    </location>
</feature>
<feature type="compositionally biased region" description="Basic and acidic residues" evidence="2">
    <location>
        <begin position="229"/>
        <end position="240"/>
    </location>
</feature>
<feature type="region of interest" description="Disordered" evidence="2">
    <location>
        <begin position="534"/>
        <end position="559"/>
    </location>
</feature>
<evidence type="ECO:0000313" key="4">
    <source>
        <dbReference type="Proteomes" id="UP001249851"/>
    </source>
</evidence>
<accession>A0AAD9Q8K0</accession>
<feature type="region of interest" description="Disordered" evidence="2">
    <location>
        <begin position="71"/>
        <end position="108"/>
    </location>
</feature>
<dbReference type="AlphaFoldDB" id="A0AAD9Q8K0"/>
<comment type="caution">
    <text evidence="3">The sequence shown here is derived from an EMBL/GenBank/DDBJ whole genome shotgun (WGS) entry which is preliminary data.</text>
</comment>
<organism evidence="3 4">
    <name type="scientific">Acropora cervicornis</name>
    <name type="common">Staghorn coral</name>
    <dbReference type="NCBI Taxonomy" id="6130"/>
    <lineage>
        <taxon>Eukaryota</taxon>
        <taxon>Metazoa</taxon>
        <taxon>Cnidaria</taxon>
        <taxon>Anthozoa</taxon>
        <taxon>Hexacorallia</taxon>
        <taxon>Scleractinia</taxon>
        <taxon>Astrocoeniina</taxon>
        <taxon>Acroporidae</taxon>
        <taxon>Acropora</taxon>
    </lineage>
</organism>
<reference evidence="3" key="2">
    <citation type="journal article" date="2023" name="Science">
        <title>Genomic signatures of disease resistance in endangered staghorn corals.</title>
        <authorList>
            <person name="Vollmer S.V."/>
            <person name="Selwyn J.D."/>
            <person name="Despard B.A."/>
            <person name="Roesel C.L."/>
        </authorList>
    </citation>
    <scope>NUCLEOTIDE SEQUENCE</scope>
    <source>
        <strain evidence="3">K2</strain>
    </source>
</reference>
<evidence type="ECO:0000313" key="3">
    <source>
        <dbReference type="EMBL" id="KAK2556371.1"/>
    </source>
</evidence>
<proteinExistence type="predicted"/>
<protein>
    <submittedName>
        <fullName evidence="3">Uncharacterized protein</fullName>
    </submittedName>
</protein>
<feature type="compositionally biased region" description="Polar residues" evidence="2">
    <location>
        <begin position="747"/>
        <end position="768"/>
    </location>
</feature>
<feature type="coiled-coil region" evidence="1">
    <location>
        <begin position="438"/>
        <end position="472"/>
    </location>
</feature>
<dbReference type="EMBL" id="JARQWQ010000056">
    <property type="protein sequence ID" value="KAK2556371.1"/>
    <property type="molecule type" value="Genomic_DNA"/>
</dbReference>
<keyword evidence="1" id="KW-0175">Coiled coil</keyword>
<feature type="region of interest" description="Disordered" evidence="2">
    <location>
        <begin position="204"/>
        <end position="246"/>
    </location>
</feature>
<dbReference type="Proteomes" id="UP001249851">
    <property type="component" value="Unassembled WGS sequence"/>
</dbReference>
<feature type="coiled-coil region" evidence="1">
    <location>
        <begin position="283"/>
        <end position="328"/>
    </location>
</feature>
<dbReference type="Gene3D" id="1.20.5.990">
    <property type="entry name" value="Nemo cc2-lz domain - 1d5 darpin complex"/>
    <property type="match status" value="1"/>
</dbReference>
<feature type="compositionally biased region" description="Polar residues" evidence="2">
    <location>
        <begin position="682"/>
        <end position="717"/>
    </location>
</feature>
<feature type="compositionally biased region" description="Basic and acidic residues" evidence="2">
    <location>
        <begin position="93"/>
        <end position="108"/>
    </location>
</feature>
<reference evidence="3" key="1">
    <citation type="journal article" date="2023" name="G3 (Bethesda)">
        <title>Whole genome assembly and annotation of the endangered Caribbean coral Acropora cervicornis.</title>
        <authorList>
            <person name="Selwyn J.D."/>
            <person name="Vollmer S.V."/>
        </authorList>
    </citation>
    <scope>NUCLEOTIDE SEQUENCE</scope>
    <source>
        <strain evidence="3">K2</strain>
    </source>
</reference>
<feature type="compositionally biased region" description="Low complexity" evidence="2">
    <location>
        <begin position="588"/>
        <end position="611"/>
    </location>
</feature>
<feature type="compositionally biased region" description="Basic and acidic residues" evidence="2">
    <location>
        <begin position="536"/>
        <end position="548"/>
    </location>
</feature>
<evidence type="ECO:0000256" key="2">
    <source>
        <dbReference type="SAM" id="MobiDB-lite"/>
    </source>
</evidence>
<sequence length="776" mass="87224">MSWFNAEAHDFELEPSGAQTREYCDQIDDLRIIQYLVLENNPVLFKFSGLSAEQELKATWANLSATSEKPLTLQNRRGENLHNVKQLPSASQENKKDEKLNTDTPDKNLDLVSNQQEANQELLKHSHLLEEVSTSLEPDSNCCDRCSTYLSAQLVRSFWKTRKLERALKVKDLLCSSLVHKLYVMKEEKSSSDVAMEMSNSRVNCDTSRVGPEDFNGYGSGNELSSSREQGRNEHNEGGGEKAVINSGLIGSPEEQVSKAKFESMEGELSQIKEEFKKVFTEKSQLEKSVRELQDSHNKEENALRAQISKLQQEKLQLQDAIGQYQANEQTQKHEFDQVLYRAHEMLERETQEKMVSIAEQKSLRQQVENLSKNIKSLQVKSEEYARFHCDQEDQIDDFKRLKKMIHENGLPSIEQVVALLRQNETYREEFLSERKEKERVLSLKDKLKRDLENAQSRISSLQEQVYKYREHIYFLQQRFKQDGGSPIPSSMLEIQPPLHGNNLSRLYGNTAPQYINEMILQGNSQAKFAAGALPEGKKAGPGKHGDGTGKPWQYQQGNYGRYGRQMSAEDWKRGQNHGQQWDNFYGSNQSSGRLSSASSLSSVRSTSSSSEEVPVDGQLDSRPGFGIGGLGSRRQGQRPAGLPDKPLDDSARGFQNYGPPSSPFEAWSPKPQGFSVRGQRRYSSPSGNGMRSPTTDLWPSQQSMGGFQRSWQSASEHTPYPDPTQVSMSSGLRPTADPWPPAATAVSSNSNSQATLATSGQGDTMTFMSGGIGMR</sequence>
<keyword evidence="4" id="KW-1185">Reference proteome</keyword>
<name>A0AAD9Q8K0_ACRCE</name>
<feature type="compositionally biased region" description="Polar residues" evidence="2">
    <location>
        <begin position="577"/>
        <end position="587"/>
    </location>
</feature>
<evidence type="ECO:0000256" key="1">
    <source>
        <dbReference type="SAM" id="Coils"/>
    </source>
</evidence>
<gene>
    <name evidence="3" type="ORF">P5673_021598</name>
</gene>